<dbReference type="InterPro" id="IPR039544">
    <property type="entry name" value="Tim44-like"/>
</dbReference>
<comment type="similarity">
    <text evidence="2">Belongs to the Tim44 family.</text>
</comment>
<keyword evidence="3" id="KW-0809">Transit peptide</keyword>
<accession>A0A159Z886</accession>
<dbReference type="NCBIfam" id="NF033779">
    <property type="entry name" value="Tim44_TimA_adap"/>
    <property type="match status" value="1"/>
</dbReference>
<organism evidence="6 7">
    <name type="scientific">Frigidibacter mobilis</name>
    <dbReference type="NCBI Taxonomy" id="1335048"/>
    <lineage>
        <taxon>Bacteria</taxon>
        <taxon>Pseudomonadati</taxon>
        <taxon>Pseudomonadota</taxon>
        <taxon>Alphaproteobacteria</taxon>
        <taxon>Rhodobacterales</taxon>
        <taxon>Paracoccaceae</taxon>
        <taxon>Frigidibacter</taxon>
    </lineage>
</organism>
<evidence type="ECO:0000256" key="3">
    <source>
        <dbReference type="ARBA" id="ARBA00022946"/>
    </source>
</evidence>
<evidence type="ECO:0000259" key="5">
    <source>
        <dbReference type="SMART" id="SM00978"/>
    </source>
</evidence>
<proteinExistence type="inferred from homology"/>
<dbReference type="InterPro" id="IPR007379">
    <property type="entry name" value="Tim44-like_dom"/>
</dbReference>
<dbReference type="GO" id="GO:0016020">
    <property type="term" value="C:membrane"/>
    <property type="evidence" value="ECO:0007669"/>
    <property type="project" value="UniProtKB-SubCell"/>
</dbReference>
<dbReference type="PIRSF" id="PIRSF031890">
    <property type="entry name" value="UCP031890_transporter_Tim44"/>
    <property type="match status" value="1"/>
</dbReference>
<dbReference type="InterPro" id="IPR016985">
    <property type="entry name" value="UCP031890_Tim44-rel"/>
</dbReference>
<evidence type="ECO:0000256" key="4">
    <source>
        <dbReference type="ARBA" id="ARBA00023136"/>
    </source>
</evidence>
<dbReference type="GO" id="GO:0051087">
    <property type="term" value="F:protein-folding chaperone binding"/>
    <property type="evidence" value="ECO:0007669"/>
    <property type="project" value="TreeGrafter"/>
</dbReference>
<evidence type="ECO:0000256" key="1">
    <source>
        <dbReference type="ARBA" id="ARBA00004370"/>
    </source>
</evidence>
<dbReference type="KEGG" id="daa:AKL17_4514"/>
<dbReference type="GO" id="GO:0030150">
    <property type="term" value="P:protein import into mitochondrial matrix"/>
    <property type="evidence" value="ECO:0007669"/>
    <property type="project" value="TreeGrafter"/>
</dbReference>
<sequence length="220" mass="23646">MSNAVIQLLVLAGIAIFLILRLKAVLGTREGFEKPPVATPLPEGRAVRRDFEVIEGGPDRDITDHVSDGSDAARALAAMKLAEPSFSVGEFLQGARGAYEMILMAFEKGELASVKPFLAPEVYDSFAEVIAAREAQGLTITAEFIGLRELALHGAEFDAATDEGEISVRFVGELISVARDSNGAIVEGDPKSARKQRDIWTFARKMGASDPNWQLVATGE</sequence>
<evidence type="ECO:0000313" key="6">
    <source>
        <dbReference type="EMBL" id="AMY71726.1"/>
    </source>
</evidence>
<dbReference type="RefSeq" id="WP_066817328.1">
    <property type="nucleotide sequence ID" value="NZ_CP012661.1"/>
</dbReference>
<dbReference type="SUPFAM" id="SSF54427">
    <property type="entry name" value="NTF2-like"/>
    <property type="match status" value="1"/>
</dbReference>
<keyword evidence="4" id="KW-0472">Membrane</keyword>
<name>A0A159Z886_9RHOB</name>
<dbReference type="PANTHER" id="PTHR10721:SF1">
    <property type="entry name" value="MITOCHONDRIAL IMPORT INNER MEMBRANE TRANSLOCASE SUBUNIT TIM44"/>
    <property type="match status" value="1"/>
</dbReference>
<dbReference type="Gene3D" id="3.10.450.240">
    <property type="match status" value="1"/>
</dbReference>
<reference evidence="6 7" key="1">
    <citation type="submission" date="2015-09" db="EMBL/GenBank/DDBJ databases">
        <title>Complete genome sequence of Defluviimonas alba cai42t isolated from an oilfield in Xinjiang.</title>
        <authorList>
            <person name="Geng S."/>
            <person name="Pan X."/>
            <person name="Wu X."/>
        </authorList>
    </citation>
    <scope>NUCLEOTIDE SEQUENCE [LARGE SCALE GENOMIC DNA]</scope>
    <source>
        <strain evidence="7">cai42</strain>
    </source>
</reference>
<gene>
    <name evidence="6" type="ORF">AKL17_4514</name>
</gene>
<dbReference type="Pfam" id="PF04280">
    <property type="entry name" value="Tim44"/>
    <property type="match status" value="1"/>
</dbReference>
<dbReference type="PATRIC" id="fig|1335048.3.peg.4687"/>
<dbReference type="PANTHER" id="PTHR10721">
    <property type="entry name" value="MITOCHONDRIAL IMPORT INNER MEMBRANE TRANSLOCASE SUBUNIT TIM44"/>
    <property type="match status" value="1"/>
</dbReference>
<evidence type="ECO:0000313" key="7">
    <source>
        <dbReference type="Proteomes" id="UP000076128"/>
    </source>
</evidence>
<evidence type="ECO:0000256" key="2">
    <source>
        <dbReference type="ARBA" id="ARBA00009597"/>
    </source>
</evidence>
<dbReference type="AlphaFoldDB" id="A0A159Z886"/>
<keyword evidence="7" id="KW-1185">Reference proteome</keyword>
<dbReference type="InterPro" id="IPR032710">
    <property type="entry name" value="NTF2-like_dom_sf"/>
</dbReference>
<dbReference type="Proteomes" id="UP000076128">
    <property type="component" value="Chromosome"/>
</dbReference>
<comment type="subcellular location">
    <subcellularLocation>
        <location evidence="1">Membrane</location>
    </subcellularLocation>
</comment>
<dbReference type="SMART" id="SM00978">
    <property type="entry name" value="Tim44"/>
    <property type="match status" value="1"/>
</dbReference>
<dbReference type="STRING" id="1335048.AKL17_4514"/>
<protein>
    <submittedName>
        <fullName evidence="6">Import inner membrane translocase, subunit Tim44</fullName>
    </submittedName>
</protein>
<dbReference type="OrthoDB" id="9798618at2"/>
<dbReference type="EMBL" id="CP012661">
    <property type="protein sequence ID" value="AMY71726.1"/>
    <property type="molecule type" value="Genomic_DNA"/>
</dbReference>
<feature type="domain" description="Tim44-like" evidence="5">
    <location>
        <begin position="72"/>
        <end position="220"/>
    </location>
</feature>